<reference evidence="1" key="1">
    <citation type="journal article" date="2020" name="Fungal Divers.">
        <title>Resolving the Mortierellaceae phylogeny through synthesis of multi-gene phylogenetics and phylogenomics.</title>
        <authorList>
            <person name="Vandepol N."/>
            <person name="Liber J."/>
            <person name="Desiro A."/>
            <person name="Na H."/>
            <person name="Kennedy M."/>
            <person name="Barry K."/>
            <person name="Grigoriev I.V."/>
            <person name="Miller A.N."/>
            <person name="O'Donnell K."/>
            <person name="Stajich J.E."/>
            <person name="Bonito G."/>
        </authorList>
    </citation>
    <scope>NUCLEOTIDE SEQUENCE</scope>
    <source>
        <strain evidence="1">NRRL 2769</strain>
    </source>
</reference>
<dbReference type="Proteomes" id="UP000703661">
    <property type="component" value="Unassembled WGS sequence"/>
</dbReference>
<name>A0A9P6MGD9_9FUNG</name>
<dbReference type="AlphaFoldDB" id="A0A9P6MGD9"/>
<comment type="caution">
    <text evidence="1">The sequence shown here is derived from an EMBL/GenBank/DDBJ whole genome shotgun (WGS) entry which is preliminary data.</text>
</comment>
<protein>
    <submittedName>
        <fullName evidence="1">Uncharacterized protein</fullName>
    </submittedName>
</protein>
<keyword evidence="2" id="KW-1185">Reference proteome</keyword>
<gene>
    <name evidence="1" type="ORF">BGZ80_006876</name>
</gene>
<accession>A0A9P6MGD9</accession>
<dbReference type="PANTHER" id="PTHR31669">
    <property type="entry name" value="PROTEIN FAR1-RELATED SEQUENCE 10-RELATED"/>
    <property type="match status" value="1"/>
</dbReference>
<dbReference type="GO" id="GO:0006355">
    <property type="term" value="P:regulation of DNA-templated transcription"/>
    <property type="evidence" value="ECO:0007669"/>
    <property type="project" value="InterPro"/>
</dbReference>
<dbReference type="PANTHER" id="PTHR31669:SF251">
    <property type="entry name" value="PROTEIN FAR1-RELATED SEQUENCE"/>
    <property type="match status" value="1"/>
</dbReference>
<dbReference type="EMBL" id="JAAAID010003421">
    <property type="protein sequence ID" value="KAF9998056.1"/>
    <property type="molecule type" value="Genomic_DNA"/>
</dbReference>
<dbReference type="InterPro" id="IPR031052">
    <property type="entry name" value="FHY3/FAR1"/>
</dbReference>
<proteinExistence type="predicted"/>
<evidence type="ECO:0000313" key="1">
    <source>
        <dbReference type="EMBL" id="KAF9998056.1"/>
    </source>
</evidence>
<sequence>MDLALHTVLPNTHIVNCIWQLYSAPCCDQSPNRLESRLLGRDAFKKFKVDFWLAQKSLTADEFEARWATLRQVALSSNKKAARYLRRVFKHRHQWARFQVGSFFTAGMQSTQRQKGSGNRTPLKELLKDIQERLDEDLTKRYIALEDDTKVDSREYMATALFPGVVDVNNKYLGRFAREAMLEEMCESSKFLVNNIPVDQAIGWHSVNPQTAASNLRLH</sequence>
<evidence type="ECO:0000313" key="2">
    <source>
        <dbReference type="Proteomes" id="UP000703661"/>
    </source>
</evidence>
<organism evidence="1 2">
    <name type="scientific">Entomortierella chlamydospora</name>
    <dbReference type="NCBI Taxonomy" id="101097"/>
    <lineage>
        <taxon>Eukaryota</taxon>
        <taxon>Fungi</taxon>
        <taxon>Fungi incertae sedis</taxon>
        <taxon>Mucoromycota</taxon>
        <taxon>Mortierellomycotina</taxon>
        <taxon>Mortierellomycetes</taxon>
        <taxon>Mortierellales</taxon>
        <taxon>Mortierellaceae</taxon>
        <taxon>Entomortierella</taxon>
    </lineage>
</organism>